<dbReference type="InterPro" id="IPR037079">
    <property type="entry name" value="AF2212/PG0164-like_sf"/>
</dbReference>
<dbReference type="SUPFAM" id="SSF141694">
    <property type="entry name" value="AF2212/PG0164-like"/>
    <property type="match status" value="1"/>
</dbReference>
<sequence>MNPKTYEFNAIIRKVPDIDGAYIEFPFDLRKEFGRGRLKVRAIFDGEPYDGSVVNMGMKNPDGTICYVIGVRKDIRTKIGKKPRESVKVTITEREQ</sequence>
<comment type="caution">
    <text evidence="1">The sequence shown here is derived from an EMBL/GenBank/DDBJ whole genome shotgun (WGS) entry which is preliminary data.</text>
</comment>
<dbReference type="Pfam" id="PF08922">
    <property type="entry name" value="DUF1905"/>
    <property type="match status" value="1"/>
</dbReference>
<dbReference type="Proteomes" id="UP000886198">
    <property type="component" value="Unassembled WGS sequence"/>
</dbReference>
<organism evidence="1">
    <name type="scientific">Mesotoga infera</name>
    <dbReference type="NCBI Taxonomy" id="1236046"/>
    <lineage>
        <taxon>Bacteria</taxon>
        <taxon>Thermotogati</taxon>
        <taxon>Thermotogota</taxon>
        <taxon>Thermotogae</taxon>
        <taxon>Kosmotogales</taxon>
        <taxon>Kosmotogaceae</taxon>
        <taxon>Mesotoga</taxon>
    </lineage>
</organism>
<dbReference type="AlphaFoldDB" id="A0A7C1GU81"/>
<evidence type="ECO:0000313" key="1">
    <source>
        <dbReference type="EMBL" id="HDP79201.1"/>
    </source>
</evidence>
<name>A0A7C1GU81_9BACT</name>
<dbReference type="Gene3D" id="2.40.30.100">
    <property type="entry name" value="AF2212/PG0164-like"/>
    <property type="match status" value="1"/>
</dbReference>
<dbReference type="InterPro" id="IPR015018">
    <property type="entry name" value="DUF1905"/>
</dbReference>
<gene>
    <name evidence="1" type="ORF">ENN47_13700</name>
</gene>
<dbReference type="EMBL" id="DSBT01000415">
    <property type="protein sequence ID" value="HDP79201.1"/>
    <property type="molecule type" value="Genomic_DNA"/>
</dbReference>
<proteinExistence type="predicted"/>
<reference evidence="1" key="1">
    <citation type="journal article" date="2020" name="mSystems">
        <title>Genome- and Community-Level Interaction Insights into Carbon Utilization and Element Cycling Functions of Hydrothermarchaeota in Hydrothermal Sediment.</title>
        <authorList>
            <person name="Zhou Z."/>
            <person name="Liu Y."/>
            <person name="Xu W."/>
            <person name="Pan J."/>
            <person name="Luo Z.H."/>
            <person name="Li M."/>
        </authorList>
    </citation>
    <scope>NUCLEOTIDE SEQUENCE [LARGE SCALE GENOMIC DNA]</scope>
    <source>
        <strain evidence="1">SpSt-1179</strain>
    </source>
</reference>
<accession>A0A7C1GU81</accession>
<protein>
    <submittedName>
        <fullName evidence="1">DUF1905 domain-containing protein</fullName>
    </submittedName>
</protein>